<dbReference type="EMBL" id="JANJYI010000001">
    <property type="protein sequence ID" value="KAK2663446.1"/>
    <property type="molecule type" value="Genomic_DNA"/>
</dbReference>
<dbReference type="Gene3D" id="3.40.50.300">
    <property type="entry name" value="P-loop containing nucleotide triphosphate hydrolases"/>
    <property type="match status" value="1"/>
</dbReference>
<comment type="similarity">
    <text evidence="1 3">Belongs to the sulfotransferase 1 family.</text>
</comment>
<evidence type="ECO:0000313" key="5">
    <source>
        <dbReference type="EMBL" id="KAK2663446.1"/>
    </source>
</evidence>
<feature type="domain" description="Sulfotransferase" evidence="4">
    <location>
        <begin position="62"/>
        <end position="86"/>
    </location>
</feature>
<dbReference type="EC" id="2.8.2.-" evidence="3"/>
<comment type="caution">
    <text evidence="5">The sequence shown here is derived from an EMBL/GenBank/DDBJ whole genome shotgun (WGS) entry which is preliminary data.</text>
</comment>
<keyword evidence="2 3" id="KW-0808">Transferase</keyword>
<protein>
    <recommendedName>
        <fullName evidence="3">Sulfotransferase</fullName>
        <ecNumber evidence="3">2.8.2.-</ecNumber>
    </recommendedName>
</protein>
<dbReference type="GO" id="GO:0008146">
    <property type="term" value="F:sulfotransferase activity"/>
    <property type="evidence" value="ECO:0007669"/>
    <property type="project" value="InterPro"/>
</dbReference>
<dbReference type="AlphaFoldDB" id="A0AAE0CU22"/>
<evidence type="ECO:0000313" key="6">
    <source>
        <dbReference type="Proteomes" id="UP001280121"/>
    </source>
</evidence>
<dbReference type="Pfam" id="PF00685">
    <property type="entry name" value="Sulfotransfer_1"/>
    <property type="match status" value="1"/>
</dbReference>
<evidence type="ECO:0000256" key="3">
    <source>
        <dbReference type="RuleBase" id="RU361155"/>
    </source>
</evidence>
<dbReference type="InterPro" id="IPR027417">
    <property type="entry name" value="P-loop_NTPase"/>
</dbReference>
<dbReference type="InterPro" id="IPR000863">
    <property type="entry name" value="Sulfotransferase_dom"/>
</dbReference>
<name>A0AAE0CU22_9ROSI</name>
<keyword evidence="6" id="KW-1185">Reference proteome</keyword>
<dbReference type="Proteomes" id="UP001280121">
    <property type="component" value="Unassembled WGS sequence"/>
</dbReference>
<accession>A0AAE0CU22</accession>
<proteinExistence type="inferred from homology"/>
<reference evidence="5" key="1">
    <citation type="journal article" date="2023" name="Plant J.">
        <title>Genome sequences and population genomics provide insights into the demographic history, inbreeding, and mutation load of two 'living fossil' tree species of Dipteronia.</title>
        <authorList>
            <person name="Feng Y."/>
            <person name="Comes H.P."/>
            <person name="Chen J."/>
            <person name="Zhu S."/>
            <person name="Lu R."/>
            <person name="Zhang X."/>
            <person name="Li P."/>
            <person name="Qiu J."/>
            <person name="Olsen K.M."/>
            <person name="Qiu Y."/>
        </authorList>
    </citation>
    <scope>NUCLEOTIDE SEQUENCE</scope>
    <source>
        <strain evidence="5">KIB01</strain>
    </source>
</reference>
<evidence type="ECO:0000259" key="4">
    <source>
        <dbReference type="Pfam" id="PF00685"/>
    </source>
</evidence>
<organism evidence="5 6">
    <name type="scientific">Dipteronia dyeriana</name>
    <dbReference type="NCBI Taxonomy" id="168575"/>
    <lineage>
        <taxon>Eukaryota</taxon>
        <taxon>Viridiplantae</taxon>
        <taxon>Streptophyta</taxon>
        <taxon>Embryophyta</taxon>
        <taxon>Tracheophyta</taxon>
        <taxon>Spermatophyta</taxon>
        <taxon>Magnoliopsida</taxon>
        <taxon>eudicotyledons</taxon>
        <taxon>Gunneridae</taxon>
        <taxon>Pentapetalae</taxon>
        <taxon>rosids</taxon>
        <taxon>malvids</taxon>
        <taxon>Sapindales</taxon>
        <taxon>Sapindaceae</taxon>
        <taxon>Hippocastanoideae</taxon>
        <taxon>Acereae</taxon>
        <taxon>Dipteronia</taxon>
    </lineage>
</organism>
<dbReference type="PANTHER" id="PTHR11783">
    <property type="entry name" value="SULFOTRANSFERASE SULT"/>
    <property type="match status" value="1"/>
</dbReference>
<gene>
    <name evidence="5" type="ORF">Ddye_002020</name>
</gene>
<evidence type="ECO:0000256" key="2">
    <source>
        <dbReference type="ARBA" id="ARBA00022679"/>
    </source>
</evidence>
<dbReference type="SUPFAM" id="SSF52540">
    <property type="entry name" value="P-loop containing nucleoside triphosphate hydrolases"/>
    <property type="match status" value="1"/>
</dbReference>
<sequence>MEEDLDVYKKTLKKYEELVPTLPRRKGWMTDQLVQYKGFWLAPTSPLKVVILMEDGHFKPQPTDIFLSTFPKSGTTWLKALIFATIN</sequence>
<evidence type="ECO:0000256" key="1">
    <source>
        <dbReference type="ARBA" id="ARBA00005771"/>
    </source>
</evidence>